<reference evidence="4" key="1">
    <citation type="journal article" date="2023" name="Mol. Phylogenet. Evol.">
        <title>Genome-scale phylogeny and comparative genomics of the fungal order Sordariales.</title>
        <authorList>
            <person name="Hensen N."/>
            <person name="Bonometti L."/>
            <person name="Westerberg I."/>
            <person name="Brannstrom I.O."/>
            <person name="Guillou S."/>
            <person name="Cros-Aarteil S."/>
            <person name="Calhoun S."/>
            <person name="Haridas S."/>
            <person name="Kuo A."/>
            <person name="Mondo S."/>
            <person name="Pangilinan J."/>
            <person name="Riley R."/>
            <person name="LaButti K."/>
            <person name="Andreopoulos B."/>
            <person name="Lipzen A."/>
            <person name="Chen C."/>
            <person name="Yan M."/>
            <person name="Daum C."/>
            <person name="Ng V."/>
            <person name="Clum A."/>
            <person name="Steindorff A."/>
            <person name="Ohm R.A."/>
            <person name="Martin F."/>
            <person name="Silar P."/>
            <person name="Natvig D.O."/>
            <person name="Lalanne C."/>
            <person name="Gautier V."/>
            <person name="Ament-Velasquez S.L."/>
            <person name="Kruys A."/>
            <person name="Hutchinson M.I."/>
            <person name="Powell A.J."/>
            <person name="Barry K."/>
            <person name="Miller A.N."/>
            <person name="Grigoriev I.V."/>
            <person name="Debuchy R."/>
            <person name="Gladieux P."/>
            <person name="Hiltunen Thoren M."/>
            <person name="Johannesson H."/>
        </authorList>
    </citation>
    <scope>NUCLEOTIDE SEQUENCE</scope>
    <source>
        <strain evidence="4">CBS 168.71</strain>
    </source>
</reference>
<evidence type="ECO:0000256" key="1">
    <source>
        <dbReference type="SAM" id="MobiDB-lite"/>
    </source>
</evidence>
<dbReference type="PROSITE" id="PS51257">
    <property type="entry name" value="PROKAR_LIPOPROTEIN"/>
    <property type="match status" value="1"/>
</dbReference>
<gene>
    <name evidence="4" type="ORF">B0H64DRAFT_207281</name>
</gene>
<comment type="caution">
    <text evidence="4">The sequence shown here is derived from an EMBL/GenBank/DDBJ whole genome shotgun (WGS) entry which is preliminary data.</text>
</comment>
<keyword evidence="5" id="KW-1185">Reference proteome</keyword>
<feature type="region of interest" description="Disordered" evidence="1">
    <location>
        <begin position="243"/>
        <end position="272"/>
    </location>
</feature>
<feature type="chain" id="PRO_5042150366" evidence="3">
    <location>
        <begin position="22"/>
        <end position="272"/>
    </location>
</feature>
<dbReference type="GeneID" id="87836308"/>
<proteinExistence type="predicted"/>
<reference evidence="4" key="2">
    <citation type="submission" date="2023-06" db="EMBL/GenBank/DDBJ databases">
        <authorList>
            <consortium name="Lawrence Berkeley National Laboratory"/>
            <person name="Haridas S."/>
            <person name="Hensen N."/>
            <person name="Bonometti L."/>
            <person name="Westerberg I."/>
            <person name="Brannstrom I.O."/>
            <person name="Guillou S."/>
            <person name="Cros-Aarteil S."/>
            <person name="Calhoun S."/>
            <person name="Kuo A."/>
            <person name="Mondo S."/>
            <person name="Pangilinan J."/>
            <person name="Riley R."/>
            <person name="Labutti K."/>
            <person name="Andreopoulos B."/>
            <person name="Lipzen A."/>
            <person name="Chen C."/>
            <person name="Yanf M."/>
            <person name="Daum C."/>
            <person name="Ng V."/>
            <person name="Clum A."/>
            <person name="Steindorff A."/>
            <person name="Ohm R."/>
            <person name="Martin F."/>
            <person name="Silar P."/>
            <person name="Natvig D."/>
            <person name="Lalanne C."/>
            <person name="Gautier V."/>
            <person name="Ament-Velasquez S.L."/>
            <person name="Kruys A."/>
            <person name="Hutchinson M.I."/>
            <person name="Powell A.J."/>
            <person name="Barry K."/>
            <person name="Miller A.N."/>
            <person name="Grigoriev I.V."/>
            <person name="Debuchy R."/>
            <person name="Gladieux P."/>
            <person name="Thoren M.H."/>
            <person name="Johannesson H."/>
        </authorList>
    </citation>
    <scope>NUCLEOTIDE SEQUENCE</scope>
    <source>
        <strain evidence="4">CBS 168.71</strain>
    </source>
</reference>
<dbReference type="EMBL" id="JAUEPN010000006">
    <property type="protein sequence ID" value="KAK3293165.1"/>
    <property type="molecule type" value="Genomic_DNA"/>
</dbReference>
<evidence type="ECO:0000256" key="3">
    <source>
        <dbReference type="SAM" id="SignalP"/>
    </source>
</evidence>
<keyword evidence="2" id="KW-0472">Membrane</keyword>
<keyword evidence="2" id="KW-0812">Transmembrane</keyword>
<keyword evidence="3" id="KW-0732">Signal</keyword>
<name>A0AAE0LQ48_9PEZI</name>
<protein>
    <submittedName>
        <fullName evidence="4">Uncharacterized protein</fullName>
    </submittedName>
</protein>
<accession>A0AAE0LQ48</accession>
<evidence type="ECO:0000256" key="2">
    <source>
        <dbReference type="SAM" id="Phobius"/>
    </source>
</evidence>
<dbReference type="AlphaFoldDB" id="A0AAE0LQ48"/>
<feature type="signal peptide" evidence="3">
    <location>
        <begin position="1"/>
        <end position="21"/>
    </location>
</feature>
<evidence type="ECO:0000313" key="4">
    <source>
        <dbReference type="EMBL" id="KAK3293165.1"/>
    </source>
</evidence>
<organism evidence="4 5">
    <name type="scientific">Chaetomium fimeti</name>
    <dbReference type="NCBI Taxonomy" id="1854472"/>
    <lineage>
        <taxon>Eukaryota</taxon>
        <taxon>Fungi</taxon>
        <taxon>Dikarya</taxon>
        <taxon>Ascomycota</taxon>
        <taxon>Pezizomycotina</taxon>
        <taxon>Sordariomycetes</taxon>
        <taxon>Sordariomycetidae</taxon>
        <taxon>Sordariales</taxon>
        <taxon>Chaetomiaceae</taxon>
        <taxon>Chaetomium</taxon>
    </lineage>
</organism>
<evidence type="ECO:0000313" key="5">
    <source>
        <dbReference type="Proteomes" id="UP001278766"/>
    </source>
</evidence>
<sequence length="272" mass="29331">MIMSRQTTLLAAALLVSGVACQNTTQKPVFTYPPDGSKYTYHKMDTVMVNYTVFYDTAELYTFCEPGHEILVNRQTIPGPSDSVPILLDFASDKPCWFDLRTGPDGINNKSSASFNILDDERDTGPQTFGADTDAPTRSTPSETSRTESSSQASSPPPPEEGTGGGGGLKGGALYAVAFCSGLGGGILILGGMRAWMAWDDWRDDRRREAARAEAESRRIRFPLGGRWEDAITVPRGGVVDVLESRRDGRDGGTAEGTRGEPRDAPDVSRAV</sequence>
<dbReference type="Proteomes" id="UP001278766">
    <property type="component" value="Unassembled WGS sequence"/>
</dbReference>
<feature type="region of interest" description="Disordered" evidence="1">
    <location>
        <begin position="109"/>
        <end position="167"/>
    </location>
</feature>
<keyword evidence="2" id="KW-1133">Transmembrane helix</keyword>
<dbReference type="RefSeq" id="XP_062656679.1">
    <property type="nucleotide sequence ID" value="XM_062799360.1"/>
</dbReference>
<feature type="transmembrane region" description="Helical" evidence="2">
    <location>
        <begin position="173"/>
        <end position="197"/>
    </location>
</feature>
<feature type="compositionally biased region" description="Low complexity" evidence="1">
    <location>
        <begin position="136"/>
        <end position="154"/>
    </location>
</feature>